<comment type="cofactor">
    <cofactor evidence="6">
        <name>Zn(2+)</name>
        <dbReference type="ChEBI" id="CHEBI:29105"/>
    </cofactor>
    <text evidence="6">Binds 1 zinc ion per subunit.</text>
</comment>
<evidence type="ECO:0000256" key="7">
    <source>
        <dbReference type="SAM" id="Phobius"/>
    </source>
</evidence>
<feature type="chain" id="PRO_5039294954" evidence="8">
    <location>
        <begin position="21"/>
        <end position="301"/>
    </location>
</feature>
<evidence type="ECO:0000256" key="5">
    <source>
        <dbReference type="ARBA" id="ARBA00023049"/>
    </source>
</evidence>
<dbReference type="Pfam" id="PF01435">
    <property type="entry name" value="Peptidase_M48"/>
    <property type="match status" value="1"/>
</dbReference>
<keyword evidence="3 6" id="KW-0378">Hydrolase</keyword>
<evidence type="ECO:0000256" key="4">
    <source>
        <dbReference type="ARBA" id="ARBA00022833"/>
    </source>
</evidence>
<accession>A0A0B2BLH4</accession>
<evidence type="ECO:0000313" key="11">
    <source>
        <dbReference type="Proteomes" id="UP000230842"/>
    </source>
</evidence>
<comment type="caution">
    <text evidence="10">The sequence shown here is derived from an EMBL/GenBank/DDBJ whole genome shotgun (WGS) entry which is preliminary data.</text>
</comment>
<keyword evidence="5 6" id="KW-0482">Metalloprotease</keyword>
<dbReference type="PANTHER" id="PTHR34978:SF3">
    <property type="entry name" value="SLR0241 PROTEIN"/>
    <property type="match status" value="1"/>
</dbReference>
<evidence type="ECO:0000259" key="9">
    <source>
        <dbReference type="Pfam" id="PF01435"/>
    </source>
</evidence>
<evidence type="ECO:0000256" key="1">
    <source>
        <dbReference type="ARBA" id="ARBA00022670"/>
    </source>
</evidence>
<dbReference type="AlphaFoldDB" id="A0A0B2BLH4"/>
<feature type="transmembrane region" description="Helical" evidence="7">
    <location>
        <begin position="74"/>
        <end position="99"/>
    </location>
</feature>
<dbReference type="InterPro" id="IPR052173">
    <property type="entry name" value="Beta-lactam_resp_regulator"/>
</dbReference>
<name>A0A0B2BLH4_9ACTN</name>
<keyword evidence="8" id="KW-0732">Signal</keyword>
<comment type="similarity">
    <text evidence="6">Belongs to the peptidase M48 family.</text>
</comment>
<keyword evidence="1 6" id="KW-0645">Protease</keyword>
<feature type="signal peptide" evidence="8">
    <location>
        <begin position="1"/>
        <end position="20"/>
    </location>
</feature>
<dbReference type="CDD" id="cd07326">
    <property type="entry name" value="M56_BlaR1_MecR1_like"/>
    <property type="match status" value="1"/>
</dbReference>
<evidence type="ECO:0000256" key="3">
    <source>
        <dbReference type="ARBA" id="ARBA00022801"/>
    </source>
</evidence>
<dbReference type="OrthoDB" id="9785340at2"/>
<dbReference type="Proteomes" id="UP000230842">
    <property type="component" value="Unassembled WGS sequence"/>
</dbReference>
<dbReference type="PANTHER" id="PTHR34978">
    <property type="entry name" value="POSSIBLE SENSOR-TRANSDUCER PROTEIN BLAR"/>
    <property type="match status" value="1"/>
</dbReference>
<evidence type="ECO:0000313" key="10">
    <source>
        <dbReference type="EMBL" id="PJJ56397.1"/>
    </source>
</evidence>
<keyword evidence="4 6" id="KW-0862">Zinc</keyword>
<feature type="domain" description="Peptidase M48" evidence="9">
    <location>
        <begin position="110"/>
        <end position="182"/>
    </location>
</feature>
<keyword evidence="7" id="KW-0812">Transmembrane</keyword>
<keyword evidence="11" id="KW-1185">Reference proteome</keyword>
<evidence type="ECO:0000256" key="2">
    <source>
        <dbReference type="ARBA" id="ARBA00022723"/>
    </source>
</evidence>
<keyword evidence="7" id="KW-0472">Membrane</keyword>
<gene>
    <name evidence="10" type="ORF">CLV56_0603</name>
</gene>
<evidence type="ECO:0000256" key="8">
    <source>
        <dbReference type="SAM" id="SignalP"/>
    </source>
</evidence>
<proteinExistence type="inferred from homology"/>
<dbReference type="InterPro" id="IPR001915">
    <property type="entry name" value="Peptidase_M48"/>
</dbReference>
<keyword evidence="7" id="KW-1133">Transmembrane helix</keyword>
<dbReference type="RefSeq" id="WP_039348609.1">
    <property type="nucleotide sequence ID" value="NZ_PGEZ01000001.1"/>
</dbReference>
<evidence type="ECO:0000256" key="6">
    <source>
        <dbReference type="RuleBase" id="RU003983"/>
    </source>
</evidence>
<dbReference type="EMBL" id="PGEZ01000001">
    <property type="protein sequence ID" value="PJJ56397.1"/>
    <property type="molecule type" value="Genomic_DNA"/>
</dbReference>
<dbReference type="Gene3D" id="3.30.2010.10">
    <property type="entry name" value="Metalloproteases ('zincins'), catalytic domain"/>
    <property type="match status" value="1"/>
</dbReference>
<sequence>MTTPLMLAMIALALAQPVPAALARTRWPDRSPRAAIVLWQSLALAAVLATLGAGLSAAWWLVLHEGRPVADPGLLRVGLHVACLGLTLLVGVRLTWAAWSVGRELRSARRRHRHLVDLLGAPDAAHGGVRVLDASDPIAYCVPGLDSRVVITRGALSALEEPEVEAVLAHERSHLRARHDLVVEGFSALHRAFPRLLRSDASLDRTRELVEMLADDRARVRTGELPLARALVKVGGRPAPQGALGSGGGVLERRLLRIADPPQARAAAAACYLLAAAVTIGPTAALAIPWLSSAAATLRLG</sequence>
<reference evidence="10 11" key="1">
    <citation type="submission" date="2017-11" db="EMBL/GenBank/DDBJ databases">
        <title>Genomic Encyclopedia of Archaeal and Bacterial Type Strains, Phase II (KMG-II): From Individual Species to Whole Genera.</title>
        <authorList>
            <person name="Goeker M."/>
        </authorList>
    </citation>
    <scope>NUCLEOTIDE SEQUENCE [LARGE SCALE GENOMIC DNA]</scope>
    <source>
        <strain evidence="10 11">DSM 27763</strain>
    </source>
</reference>
<protein>
    <submittedName>
        <fullName evidence="10">Peptidase M48-like protein</fullName>
    </submittedName>
</protein>
<keyword evidence="2" id="KW-0479">Metal-binding</keyword>
<organism evidence="10 11">
    <name type="scientific">Mumia flava</name>
    <dbReference type="NCBI Taxonomy" id="1348852"/>
    <lineage>
        <taxon>Bacteria</taxon>
        <taxon>Bacillati</taxon>
        <taxon>Actinomycetota</taxon>
        <taxon>Actinomycetes</taxon>
        <taxon>Propionibacteriales</taxon>
        <taxon>Nocardioidaceae</taxon>
        <taxon>Mumia</taxon>
    </lineage>
</organism>
<dbReference type="GO" id="GO:0004222">
    <property type="term" value="F:metalloendopeptidase activity"/>
    <property type="evidence" value="ECO:0007669"/>
    <property type="project" value="InterPro"/>
</dbReference>
<dbReference type="GO" id="GO:0046872">
    <property type="term" value="F:metal ion binding"/>
    <property type="evidence" value="ECO:0007669"/>
    <property type="project" value="UniProtKB-KW"/>
</dbReference>
<feature type="transmembrane region" description="Helical" evidence="7">
    <location>
        <begin position="36"/>
        <end position="62"/>
    </location>
</feature>
<dbReference type="GO" id="GO:0006508">
    <property type="term" value="P:proteolysis"/>
    <property type="evidence" value="ECO:0007669"/>
    <property type="project" value="UniProtKB-KW"/>
</dbReference>